<evidence type="ECO:0000256" key="1">
    <source>
        <dbReference type="ARBA" id="ARBA00006739"/>
    </source>
</evidence>
<evidence type="ECO:0000313" key="4">
    <source>
        <dbReference type="Proteomes" id="UP000284416"/>
    </source>
</evidence>
<dbReference type="GO" id="GO:0016758">
    <property type="term" value="F:hexosyltransferase activity"/>
    <property type="evidence" value="ECO:0007669"/>
    <property type="project" value="UniProtKB-ARBA"/>
</dbReference>
<dbReference type="Proteomes" id="UP000284416">
    <property type="component" value="Unassembled WGS sequence"/>
</dbReference>
<dbReference type="InterPro" id="IPR029044">
    <property type="entry name" value="Nucleotide-diphossugar_trans"/>
</dbReference>
<keyword evidence="3" id="KW-0808">Transferase</keyword>
<comment type="similarity">
    <text evidence="1">Belongs to the glycosyltransferase 2 family.</text>
</comment>
<dbReference type="RefSeq" id="WP_118919496.1">
    <property type="nucleotide sequence ID" value="NZ_QWEG01000002.1"/>
</dbReference>
<dbReference type="EMBL" id="QWEG01000002">
    <property type="protein sequence ID" value="RHW42800.1"/>
    <property type="molecule type" value="Genomic_DNA"/>
</dbReference>
<comment type="caution">
    <text evidence="3">The sequence shown here is derived from an EMBL/GenBank/DDBJ whole genome shotgun (WGS) entry which is preliminary data.</text>
</comment>
<gene>
    <name evidence="3" type="ORF">D1B31_04275</name>
</gene>
<dbReference type="CDD" id="cd00761">
    <property type="entry name" value="Glyco_tranf_GTA_type"/>
    <property type="match status" value="1"/>
</dbReference>
<keyword evidence="4" id="KW-1185">Reference proteome</keyword>
<dbReference type="PANTHER" id="PTHR22916">
    <property type="entry name" value="GLYCOSYLTRANSFERASE"/>
    <property type="match status" value="1"/>
</dbReference>
<dbReference type="PANTHER" id="PTHR22916:SF3">
    <property type="entry name" value="UDP-GLCNAC:BETAGAL BETA-1,3-N-ACETYLGLUCOSAMINYLTRANSFERASE-LIKE PROTEIN 1"/>
    <property type="match status" value="1"/>
</dbReference>
<protein>
    <submittedName>
        <fullName evidence="3">Glycosyltransferase</fullName>
    </submittedName>
</protein>
<name>A0A417YZ60_9BACI</name>
<reference evidence="3 4" key="1">
    <citation type="journal article" date="2017" name="Int. J. Syst. Evol. Microbiol.">
        <title>Bacillus notoginsengisoli sp. nov., a novel bacterium isolated from the rhizosphere of Panax notoginseng.</title>
        <authorList>
            <person name="Zhang M.Y."/>
            <person name="Cheng J."/>
            <person name="Cai Y."/>
            <person name="Zhang T.Y."/>
            <person name="Wu Y.Y."/>
            <person name="Manikprabhu D."/>
            <person name="Li W.J."/>
            <person name="Zhang Y.X."/>
        </authorList>
    </citation>
    <scope>NUCLEOTIDE SEQUENCE [LARGE SCALE GENOMIC DNA]</scope>
    <source>
        <strain evidence="3 4">JCM 30743</strain>
    </source>
</reference>
<dbReference type="SUPFAM" id="SSF53448">
    <property type="entry name" value="Nucleotide-diphospho-sugar transferases"/>
    <property type="match status" value="1"/>
</dbReference>
<evidence type="ECO:0000313" key="3">
    <source>
        <dbReference type="EMBL" id="RHW42800.1"/>
    </source>
</evidence>
<evidence type="ECO:0000259" key="2">
    <source>
        <dbReference type="Pfam" id="PF00535"/>
    </source>
</evidence>
<dbReference type="Pfam" id="PF00535">
    <property type="entry name" value="Glycos_transf_2"/>
    <property type="match status" value="1"/>
</dbReference>
<dbReference type="InterPro" id="IPR001173">
    <property type="entry name" value="Glyco_trans_2-like"/>
</dbReference>
<sequence length="335" mass="38656">MKISVIVAAYNVEAYIEKCLESIISQTYKNLEIIVVNDGSSDNTLKLIKKSSSSDNRITLINKPNGGLSSARNAGLDIATGNFIGFVDGDDYIANDMYEVLINNLIKTSADISICNLQRVFKGGEVYFEKYPSGDLVILNNIEGMRSLLEANTIHHYAVDKLYRRALFDGVRYPEGKIFEDVFTTYKVFAKSNRTVYSDAAKYYYVQRADSILRNSFRKKKLEYLEAIEEMTIFINQYYKDLLEYTKFYYAYGSCGLLIELLRYNYKFPENEFYTIGKLLTRNVRKSSFIMLKTKDVSKIYKILSICSLLGYGFCKTFISNKIIMGYFYKEKELF</sequence>
<accession>A0A417YZ60</accession>
<proteinExistence type="inferred from homology"/>
<organism evidence="3 4">
    <name type="scientific">Neobacillus notoginsengisoli</name>
    <dbReference type="NCBI Taxonomy" id="1578198"/>
    <lineage>
        <taxon>Bacteria</taxon>
        <taxon>Bacillati</taxon>
        <taxon>Bacillota</taxon>
        <taxon>Bacilli</taxon>
        <taxon>Bacillales</taxon>
        <taxon>Bacillaceae</taxon>
        <taxon>Neobacillus</taxon>
    </lineage>
</organism>
<dbReference type="Gene3D" id="3.90.550.10">
    <property type="entry name" value="Spore Coat Polysaccharide Biosynthesis Protein SpsA, Chain A"/>
    <property type="match status" value="1"/>
</dbReference>
<feature type="domain" description="Glycosyltransferase 2-like" evidence="2">
    <location>
        <begin position="4"/>
        <end position="168"/>
    </location>
</feature>
<dbReference type="AlphaFoldDB" id="A0A417YZ60"/>